<proteinExistence type="predicted"/>
<dbReference type="AlphaFoldDB" id="A0A974NJZ9"/>
<reference evidence="1 2" key="1">
    <citation type="submission" date="2021-01" db="EMBL/GenBank/DDBJ databases">
        <title>FDA dAtabase for Regulatory Grade micrObial Sequences (FDA-ARGOS): Supporting development and validation of Infectious Disease Dx tests.</title>
        <authorList>
            <person name="Nelson B."/>
            <person name="Plummer A."/>
            <person name="Tallon L."/>
            <person name="Sadzewicz L."/>
            <person name="Zhao X."/>
            <person name="Boylan J."/>
            <person name="Ott S."/>
            <person name="Bowen H."/>
            <person name="Vavikolanu K."/>
            <person name="Mehta A."/>
            <person name="Aluvathingal J."/>
            <person name="Nadendla S."/>
            <person name="Myers T."/>
            <person name="Yan Y."/>
            <person name="Sichtig H."/>
        </authorList>
    </citation>
    <scope>NUCLEOTIDE SEQUENCE [LARGE SCALE GENOMIC DNA]</scope>
    <source>
        <strain evidence="1 2">FDAARGOS_1161</strain>
    </source>
</reference>
<dbReference type="Proteomes" id="UP000595254">
    <property type="component" value="Chromosome"/>
</dbReference>
<evidence type="ECO:0000313" key="1">
    <source>
        <dbReference type="EMBL" id="QQS99106.1"/>
    </source>
</evidence>
<sequence length="99" mass="11715">MLDINMKVNPSFFDDECAIVFSFSFVRESKKIGEAIIYTCEESGEEEIYAIHGEQKEKIAYLREFSIMEEYHESSMRKIQHFLNIIGIKKCINQYNLVY</sequence>
<accession>A0A974NJZ9</accession>
<keyword evidence="2" id="KW-1185">Reference proteome</keyword>
<gene>
    <name evidence="1" type="ORF">I6J18_15835</name>
</gene>
<name>A0A974NJZ9_PERPY</name>
<dbReference type="KEGG" id="ppsr:I6J18_15835"/>
<evidence type="ECO:0000313" key="2">
    <source>
        <dbReference type="Proteomes" id="UP000595254"/>
    </source>
</evidence>
<dbReference type="RefSeq" id="WP_040375191.1">
    <property type="nucleotide sequence ID" value="NZ_CP068053.1"/>
</dbReference>
<organism evidence="1 2">
    <name type="scientific">Peribacillus psychrosaccharolyticus</name>
    <name type="common">Bacillus psychrosaccharolyticus</name>
    <dbReference type="NCBI Taxonomy" id="1407"/>
    <lineage>
        <taxon>Bacteria</taxon>
        <taxon>Bacillati</taxon>
        <taxon>Bacillota</taxon>
        <taxon>Bacilli</taxon>
        <taxon>Bacillales</taxon>
        <taxon>Bacillaceae</taxon>
        <taxon>Peribacillus</taxon>
    </lineage>
</organism>
<protein>
    <submittedName>
        <fullName evidence="1">Uncharacterized protein</fullName>
    </submittedName>
</protein>
<dbReference type="EMBL" id="CP068053">
    <property type="protein sequence ID" value="QQS99106.1"/>
    <property type="molecule type" value="Genomic_DNA"/>
</dbReference>